<name>A0AAW1G4N5_ZOAVI</name>
<dbReference type="Proteomes" id="UP001488805">
    <property type="component" value="Unassembled WGS sequence"/>
</dbReference>
<feature type="region of interest" description="Disordered" evidence="1">
    <location>
        <begin position="1"/>
        <end position="72"/>
    </location>
</feature>
<dbReference type="EMBL" id="JBCEZU010000001">
    <property type="protein sequence ID" value="KAK9542237.1"/>
    <property type="molecule type" value="Genomic_DNA"/>
</dbReference>
<accession>A0AAW1G4N5</accession>
<evidence type="ECO:0000313" key="3">
    <source>
        <dbReference type="Proteomes" id="UP001488805"/>
    </source>
</evidence>
<protein>
    <submittedName>
        <fullName evidence="2">Uncharacterized protein</fullName>
    </submittedName>
</protein>
<dbReference type="AlphaFoldDB" id="A0AAW1G4N5"/>
<evidence type="ECO:0000256" key="1">
    <source>
        <dbReference type="SAM" id="MobiDB-lite"/>
    </source>
</evidence>
<feature type="compositionally biased region" description="Basic and acidic residues" evidence="1">
    <location>
        <begin position="48"/>
        <end position="70"/>
    </location>
</feature>
<gene>
    <name evidence="2" type="ORF">VZT92_000113</name>
</gene>
<feature type="compositionally biased region" description="Basic and acidic residues" evidence="1">
    <location>
        <begin position="1"/>
        <end position="39"/>
    </location>
</feature>
<evidence type="ECO:0000313" key="2">
    <source>
        <dbReference type="EMBL" id="KAK9542237.1"/>
    </source>
</evidence>
<proteinExistence type="predicted"/>
<sequence>MQHQDQSKDSRTHLIRDEKQRRTEVQTEDSLCLREPERQKKQKQQQSDVKHRAVREPEEQRCYDRPDQTARSKARCCLEGGTFWGPRRNMEPV</sequence>
<keyword evidence="3" id="KW-1185">Reference proteome</keyword>
<comment type="caution">
    <text evidence="2">The sequence shown here is derived from an EMBL/GenBank/DDBJ whole genome shotgun (WGS) entry which is preliminary data.</text>
</comment>
<organism evidence="2 3">
    <name type="scientific">Zoarces viviparus</name>
    <name type="common">Viviparous eelpout</name>
    <name type="synonym">Blennius viviparus</name>
    <dbReference type="NCBI Taxonomy" id="48416"/>
    <lineage>
        <taxon>Eukaryota</taxon>
        <taxon>Metazoa</taxon>
        <taxon>Chordata</taxon>
        <taxon>Craniata</taxon>
        <taxon>Vertebrata</taxon>
        <taxon>Euteleostomi</taxon>
        <taxon>Actinopterygii</taxon>
        <taxon>Neopterygii</taxon>
        <taxon>Teleostei</taxon>
        <taxon>Neoteleostei</taxon>
        <taxon>Acanthomorphata</taxon>
        <taxon>Eupercaria</taxon>
        <taxon>Perciformes</taxon>
        <taxon>Cottioidei</taxon>
        <taxon>Zoarcales</taxon>
        <taxon>Zoarcidae</taxon>
        <taxon>Zoarcinae</taxon>
        <taxon>Zoarces</taxon>
    </lineage>
</organism>
<reference evidence="2 3" key="1">
    <citation type="journal article" date="2024" name="Genome Biol. Evol.">
        <title>Chromosome-level genome assembly of the viviparous eelpout Zoarces viviparus.</title>
        <authorList>
            <person name="Fuhrmann N."/>
            <person name="Brasseur M.V."/>
            <person name="Bakowski C.E."/>
            <person name="Podsiadlowski L."/>
            <person name="Prost S."/>
            <person name="Krehenwinkel H."/>
            <person name="Mayer C."/>
        </authorList>
    </citation>
    <scope>NUCLEOTIDE SEQUENCE [LARGE SCALE GENOMIC DNA]</scope>
    <source>
        <strain evidence="2">NO-MEL_2022_Ind0_liver</strain>
    </source>
</reference>